<sequence length="136" mass="14600">MTEKALIMSITENKILAARFEKEECTSCSAGCAKRNHAFEIANPQNMKISSGSIVIIGANKKVQAAQGIVSLFIPFLCAIAGYFSASPIMSFFGKSISNDGKAVFVLLFLLLSSTLVFAVTRKVPIPGKPEIIEVL</sequence>
<dbReference type="GeneID" id="302999499"/>
<dbReference type="eggNOG" id="ENOG5030V1C">
    <property type="taxonomic scope" value="Bacteria"/>
</dbReference>
<dbReference type="AlphaFoldDB" id="F2NXP4"/>
<reference evidence="3" key="2">
    <citation type="submission" date="2011-04" db="EMBL/GenBank/DDBJ databases">
        <title>The complete genome of chromosome of Treponema succinifaciens DSM 2489.</title>
        <authorList>
            <person name="Lucas S."/>
            <person name="Copeland A."/>
            <person name="Lapidus A."/>
            <person name="Bruce D."/>
            <person name="Goodwin L."/>
            <person name="Pitluck S."/>
            <person name="Peters L."/>
            <person name="Kyrpides N."/>
            <person name="Mavromatis K."/>
            <person name="Ivanova N."/>
            <person name="Ovchinnikova G."/>
            <person name="Teshima H."/>
            <person name="Detter J.C."/>
            <person name="Tapia R."/>
            <person name="Han C."/>
            <person name="Land M."/>
            <person name="Hauser L."/>
            <person name="Markowitz V."/>
            <person name="Cheng J.-F."/>
            <person name="Hugenholtz P."/>
            <person name="Woyke T."/>
            <person name="Wu D."/>
            <person name="Gronow S."/>
            <person name="Wellnitz S."/>
            <person name="Brambilla E."/>
            <person name="Klenk H.-P."/>
            <person name="Eisen J.A."/>
        </authorList>
    </citation>
    <scope>NUCLEOTIDE SEQUENCE [LARGE SCALE GENOMIC DNA]</scope>
    <source>
        <strain evidence="3">ATCC 33096 / DSM 2489 / 6091</strain>
    </source>
</reference>
<feature type="transmembrane region" description="Helical" evidence="1">
    <location>
        <begin position="103"/>
        <end position="121"/>
    </location>
</feature>
<feature type="transmembrane region" description="Helical" evidence="1">
    <location>
        <begin position="69"/>
        <end position="91"/>
    </location>
</feature>
<reference evidence="2 3" key="1">
    <citation type="journal article" date="2011" name="Stand. Genomic Sci.">
        <title>Complete genome sequence of Treponema succinifaciens type strain (6091).</title>
        <authorList>
            <person name="Han C."/>
            <person name="Gronow S."/>
            <person name="Teshima H."/>
            <person name="Lapidus A."/>
            <person name="Nolan M."/>
            <person name="Lucas S."/>
            <person name="Hammon N."/>
            <person name="Deshpande S."/>
            <person name="Cheng J.F."/>
            <person name="Zeytun A."/>
            <person name="Tapia R."/>
            <person name="Goodwin L."/>
            <person name="Pitluck S."/>
            <person name="Liolios K."/>
            <person name="Pagani I."/>
            <person name="Ivanova N."/>
            <person name="Mavromatis K."/>
            <person name="Mikhailova N."/>
            <person name="Huntemann M."/>
            <person name="Pati A."/>
            <person name="Chen A."/>
            <person name="Palaniappan K."/>
            <person name="Land M."/>
            <person name="Hauser L."/>
            <person name="Brambilla E.M."/>
            <person name="Rohde M."/>
            <person name="Goker M."/>
            <person name="Woyke T."/>
            <person name="Bristow J."/>
            <person name="Eisen J.A."/>
            <person name="Markowitz V."/>
            <person name="Hugenholtz P."/>
            <person name="Kyrpides N.C."/>
            <person name="Klenk H.P."/>
            <person name="Detter J.C."/>
        </authorList>
    </citation>
    <scope>NUCLEOTIDE SEQUENCE [LARGE SCALE GENOMIC DNA]</scope>
    <source>
        <strain evidence="3">ATCC 33096 / DSM 2489 / 6091</strain>
    </source>
</reference>
<proteinExistence type="predicted"/>
<keyword evidence="1" id="KW-1133">Transmembrane helix</keyword>
<accession>F2NXP4</accession>
<organism evidence="2 3">
    <name type="scientific">Treponema succinifaciens (strain ATCC 33096 / DSM 2489 / 6091)</name>
    <dbReference type="NCBI Taxonomy" id="869209"/>
    <lineage>
        <taxon>Bacteria</taxon>
        <taxon>Pseudomonadati</taxon>
        <taxon>Spirochaetota</taxon>
        <taxon>Spirochaetia</taxon>
        <taxon>Spirochaetales</taxon>
        <taxon>Treponemataceae</taxon>
        <taxon>Treponema</taxon>
    </lineage>
</organism>
<evidence type="ECO:0008006" key="4">
    <source>
        <dbReference type="Google" id="ProtNLM"/>
    </source>
</evidence>
<dbReference type="RefSeq" id="WP_013702501.1">
    <property type="nucleotide sequence ID" value="NC_015385.1"/>
</dbReference>
<evidence type="ECO:0000313" key="3">
    <source>
        <dbReference type="Proteomes" id="UP000006852"/>
    </source>
</evidence>
<keyword evidence="1" id="KW-0812">Transmembrane</keyword>
<dbReference type="Proteomes" id="UP000006852">
    <property type="component" value="Chromosome"/>
</dbReference>
<keyword evidence="1" id="KW-0472">Membrane</keyword>
<protein>
    <recommendedName>
        <fullName evidence="4">Positive regulator of sigma E, RseC/MucC</fullName>
    </recommendedName>
</protein>
<keyword evidence="3" id="KW-1185">Reference proteome</keyword>
<dbReference type="Pfam" id="PF04246">
    <property type="entry name" value="RseC_MucC"/>
    <property type="match status" value="1"/>
</dbReference>
<gene>
    <name evidence="2" type="ordered locus">Tresu_2387</name>
</gene>
<name>F2NXP4_TRES6</name>
<evidence type="ECO:0000313" key="2">
    <source>
        <dbReference type="EMBL" id="AEB15250.1"/>
    </source>
</evidence>
<dbReference type="EMBL" id="CP002631">
    <property type="protein sequence ID" value="AEB15250.1"/>
    <property type="molecule type" value="Genomic_DNA"/>
</dbReference>
<evidence type="ECO:0000256" key="1">
    <source>
        <dbReference type="SAM" id="Phobius"/>
    </source>
</evidence>
<dbReference type="STRING" id="869209.Tresu_2387"/>
<dbReference type="HOGENOM" id="CLU_145472_0_0_12"/>
<dbReference type="KEGG" id="tsu:Tresu_2387"/>